<protein>
    <submittedName>
        <fullName evidence="1">Uncharacterized protein</fullName>
    </submittedName>
</protein>
<gene>
    <name evidence="1" type="ORF">Tci_908670</name>
</gene>
<dbReference type="AlphaFoldDB" id="A0A699VUT9"/>
<reference evidence="1" key="1">
    <citation type="journal article" date="2019" name="Sci. Rep.">
        <title>Draft genome of Tanacetum cinerariifolium, the natural source of mosquito coil.</title>
        <authorList>
            <person name="Yamashiro T."/>
            <person name="Shiraishi A."/>
            <person name="Satake H."/>
            <person name="Nakayama K."/>
        </authorList>
    </citation>
    <scope>NUCLEOTIDE SEQUENCE</scope>
</reference>
<comment type="caution">
    <text evidence="1">The sequence shown here is derived from an EMBL/GenBank/DDBJ whole genome shotgun (WGS) entry which is preliminary data.</text>
</comment>
<feature type="non-terminal residue" evidence="1">
    <location>
        <position position="1"/>
    </location>
</feature>
<accession>A0A699VUT9</accession>
<evidence type="ECO:0000313" key="1">
    <source>
        <dbReference type="EMBL" id="GFD36701.1"/>
    </source>
</evidence>
<sequence>SCGRRRARVMHLQRSADTACKLDIFWQSASAFAFALSLEMEDNDKWKNLSMTNVLLVNLIRSMN</sequence>
<dbReference type="EMBL" id="BKCJ011475245">
    <property type="protein sequence ID" value="GFD36701.1"/>
    <property type="molecule type" value="Genomic_DNA"/>
</dbReference>
<name>A0A699VUT9_TANCI</name>
<organism evidence="1">
    <name type="scientific">Tanacetum cinerariifolium</name>
    <name type="common">Dalmatian daisy</name>
    <name type="synonym">Chrysanthemum cinerariifolium</name>
    <dbReference type="NCBI Taxonomy" id="118510"/>
    <lineage>
        <taxon>Eukaryota</taxon>
        <taxon>Viridiplantae</taxon>
        <taxon>Streptophyta</taxon>
        <taxon>Embryophyta</taxon>
        <taxon>Tracheophyta</taxon>
        <taxon>Spermatophyta</taxon>
        <taxon>Magnoliopsida</taxon>
        <taxon>eudicotyledons</taxon>
        <taxon>Gunneridae</taxon>
        <taxon>Pentapetalae</taxon>
        <taxon>asterids</taxon>
        <taxon>campanulids</taxon>
        <taxon>Asterales</taxon>
        <taxon>Asteraceae</taxon>
        <taxon>Asteroideae</taxon>
        <taxon>Anthemideae</taxon>
        <taxon>Anthemidinae</taxon>
        <taxon>Tanacetum</taxon>
    </lineage>
</organism>
<proteinExistence type="predicted"/>